<evidence type="ECO:0000259" key="7">
    <source>
        <dbReference type="PROSITE" id="PS51296"/>
    </source>
</evidence>
<dbReference type="SUPFAM" id="SSF55961">
    <property type="entry name" value="Bet v1-like"/>
    <property type="match status" value="1"/>
</dbReference>
<dbReference type="InterPro" id="IPR044043">
    <property type="entry name" value="VanA_C_cat"/>
</dbReference>
<dbReference type="EC" id="1.14.13.82" evidence="8"/>
<dbReference type="RefSeq" id="WP_182575293.1">
    <property type="nucleotide sequence ID" value="NZ_JACJHY010000025.1"/>
</dbReference>
<dbReference type="CDD" id="cd08878">
    <property type="entry name" value="RHO_alpha_C_DMO-like"/>
    <property type="match status" value="1"/>
</dbReference>
<feature type="domain" description="Rieske" evidence="7">
    <location>
        <begin position="81"/>
        <end position="183"/>
    </location>
</feature>
<keyword evidence="1" id="KW-0001">2Fe-2S</keyword>
<dbReference type="Pfam" id="PF19112">
    <property type="entry name" value="VanA_C"/>
    <property type="match status" value="1"/>
</dbReference>
<evidence type="ECO:0000256" key="5">
    <source>
        <dbReference type="ARBA" id="ARBA00023014"/>
    </source>
</evidence>
<evidence type="ECO:0000256" key="4">
    <source>
        <dbReference type="ARBA" id="ARBA00023004"/>
    </source>
</evidence>
<dbReference type="PROSITE" id="PS51296">
    <property type="entry name" value="RIESKE"/>
    <property type="match status" value="1"/>
</dbReference>
<dbReference type="PANTHER" id="PTHR21266:SF60">
    <property type="entry name" value="3-KETOSTEROID-9-ALPHA-MONOOXYGENASE, OXYGENASE COMPONENT"/>
    <property type="match status" value="1"/>
</dbReference>
<dbReference type="InterPro" id="IPR017941">
    <property type="entry name" value="Rieske_2Fe-2S"/>
</dbReference>
<reference evidence="8 9" key="1">
    <citation type="submission" date="2020-08" db="EMBL/GenBank/DDBJ databases">
        <title>Genomic Encyclopedia of Type Strains, Phase IV (KMG-IV): sequencing the most valuable type-strain genomes for metagenomic binning, comparative biology and taxonomic classification.</title>
        <authorList>
            <person name="Goeker M."/>
        </authorList>
    </citation>
    <scope>NUCLEOTIDE SEQUENCE [LARGE SCALE GENOMIC DNA]</scope>
    <source>
        <strain evidence="8 9">DSM 17455</strain>
    </source>
</reference>
<evidence type="ECO:0000256" key="2">
    <source>
        <dbReference type="ARBA" id="ARBA00022723"/>
    </source>
</evidence>
<proteinExistence type="predicted"/>
<keyword evidence="5" id="KW-0411">Iron-sulfur</keyword>
<keyword evidence="4" id="KW-0408">Iron</keyword>
<keyword evidence="3 8" id="KW-0560">Oxidoreductase</keyword>
<dbReference type="InterPro" id="IPR036922">
    <property type="entry name" value="Rieske_2Fe-2S_sf"/>
</dbReference>
<name>A0ABR6CCG3_9HYPH</name>
<comment type="caution">
    <text evidence="8">The sequence shown here is derived from an EMBL/GenBank/DDBJ whole genome shotgun (WGS) entry which is preliminary data.</text>
</comment>
<dbReference type="GO" id="GO:0018489">
    <property type="term" value="F:vanillate monooxygenase activity"/>
    <property type="evidence" value="ECO:0007669"/>
    <property type="project" value="UniProtKB-EC"/>
</dbReference>
<dbReference type="Gene3D" id="2.102.10.10">
    <property type="entry name" value="Rieske [2Fe-2S] iron-sulphur domain"/>
    <property type="match status" value="1"/>
</dbReference>
<dbReference type="SUPFAM" id="SSF50022">
    <property type="entry name" value="ISP domain"/>
    <property type="match status" value="1"/>
</dbReference>
<protein>
    <submittedName>
        <fullName evidence="8">Vanillate O-demethylase monooxygenase subunit</fullName>
        <ecNumber evidence="8">1.14.13.82</ecNumber>
    </submittedName>
</protein>
<dbReference type="PANTHER" id="PTHR21266">
    <property type="entry name" value="IRON-SULFUR DOMAIN CONTAINING PROTEIN"/>
    <property type="match status" value="1"/>
</dbReference>
<accession>A0ABR6CCG3</accession>
<dbReference type="InterPro" id="IPR050584">
    <property type="entry name" value="Cholesterol_7-desaturase"/>
</dbReference>
<evidence type="ECO:0000256" key="1">
    <source>
        <dbReference type="ARBA" id="ARBA00022714"/>
    </source>
</evidence>
<keyword evidence="2" id="KW-0479">Metal-binding</keyword>
<evidence type="ECO:0000256" key="6">
    <source>
        <dbReference type="SAM" id="MobiDB-lite"/>
    </source>
</evidence>
<feature type="region of interest" description="Disordered" evidence="6">
    <location>
        <begin position="16"/>
        <end position="36"/>
    </location>
</feature>
<dbReference type="EMBL" id="JACJHZ010000025">
    <property type="protein sequence ID" value="MBA9022584.1"/>
    <property type="molecule type" value="Genomic_DNA"/>
</dbReference>
<organism evidence="8 9">
    <name type="scientific">Aminobacter ciceronei</name>
    <dbReference type="NCBI Taxonomy" id="150723"/>
    <lineage>
        <taxon>Bacteria</taxon>
        <taxon>Pseudomonadati</taxon>
        <taxon>Pseudomonadota</taxon>
        <taxon>Alphaproteobacteria</taxon>
        <taxon>Hyphomicrobiales</taxon>
        <taxon>Phyllobacteriaceae</taxon>
        <taxon>Aminobacter</taxon>
    </lineage>
</organism>
<gene>
    <name evidence="8" type="ORF">HNQ97_004600</name>
</gene>
<dbReference type="Pfam" id="PF00355">
    <property type="entry name" value="Rieske"/>
    <property type="match status" value="1"/>
</dbReference>
<dbReference type="Gene3D" id="3.90.380.10">
    <property type="entry name" value="Naphthalene 1,2-dioxygenase Alpha Subunit, Chain A, domain 1"/>
    <property type="match status" value="1"/>
</dbReference>
<evidence type="ECO:0000256" key="3">
    <source>
        <dbReference type="ARBA" id="ARBA00023002"/>
    </source>
</evidence>
<keyword evidence="8" id="KW-0503">Monooxygenase</keyword>
<sequence>MPTTRIDMLVAMRTAQARRHHGARQRRDDEKRRRGAISDWADSTHLNSQFFEAGERCETPDRDLSTNPSREESMAYIKNIWYAAAWSSEIARDLFPRTIANEKIVFYRTELGEIAAIEDRCPHRFVPLHLGKLKGDIVECAYHGLCFDASGACTLNPHGDGKIPRAARVKAYKVVEKHSIAWIWLGDPESADADLIADFSVLTDPRFQTVSSYLHVAANYQLISDNLLDLSHGQYIHPMFANAEGPPRFEPEKDPTGHEVWARFSRPNQYPNKYFQMLGYPKDQRGDHRNYMRWSAPSLLLLDVGMTGVGRPVEEGLSIPTSHLLTPETDTTTHYFWAMSRDFRQADAALSDELLRVGVAVFDDEDKPVIEAQQRMIETSELMSLNPVLLQTDGPAVRARRVIEAGLKAELAN</sequence>
<evidence type="ECO:0000313" key="9">
    <source>
        <dbReference type="Proteomes" id="UP000587524"/>
    </source>
</evidence>
<evidence type="ECO:0000313" key="8">
    <source>
        <dbReference type="EMBL" id="MBA9022584.1"/>
    </source>
</evidence>
<keyword evidence="9" id="KW-1185">Reference proteome</keyword>
<dbReference type="Proteomes" id="UP000587524">
    <property type="component" value="Unassembled WGS sequence"/>
</dbReference>